<organism evidence="3 4">
    <name type="scientific">Apiospora marii</name>
    <dbReference type="NCBI Taxonomy" id="335849"/>
    <lineage>
        <taxon>Eukaryota</taxon>
        <taxon>Fungi</taxon>
        <taxon>Dikarya</taxon>
        <taxon>Ascomycota</taxon>
        <taxon>Pezizomycotina</taxon>
        <taxon>Sordariomycetes</taxon>
        <taxon>Xylariomycetidae</taxon>
        <taxon>Amphisphaeriales</taxon>
        <taxon>Apiosporaceae</taxon>
        <taxon>Apiospora</taxon>
    </lineage>
</organism>
<feature type="region of interest" description="Disordered" evidence="1">
    <location>
        <begin position="1577"/>
        <end position="1614"/>
    </location>
</feature>
<sequence length="1614" mass="182064">MGQHEPPGVRFTTNCFAITDSPDASRGTCILTYSKDDNPLGSKLLCPDDKSEPALEVVTDVQAAKSGLANGGNALRESHEIVITDTRSTSLVIRSEWLVQTIKDVVNFYPSQSLTGSCLVIKEPYAVLMHHISELEDLRKKLENRPTEPVTSDVTKLKHIQTLLDFINDRYQRSCLHTNERMLQAEPTVRFEDVWFLMKPGALAYTRWDRVWIGCSIEQVYKLEPGEDRRKPEAWVVDICFLQMSWSSGELECASAEITIDYFNGNRSITSLPVFPRQFYDRRDLGLRRESMEQWGSQVAQTVWGGPKYLTYEGERMDEFKHHYKGQVVIDGSHDVVIRPSHKWAIETEPFARIYQRTPLKNLSGPDDSLYESSPPEFLTHDHYFLISPCLIAFAVTLQSWEPEKLQVLNAMVHSHLTSRSALPAHSTDYRGSGLAILLYGSAGCGKNTTIESICSKVQRPLVQLNEGTMGKNFWVEASDIKRLLALGDRWGAIYRIGLHENLHINSVLRLVNSLRSTFTGILFLVSRDREALDTTARGSVQLMMQFPELDDTRRKSIWDGLQQNLKDQSGSKFRLSNSASNLLNYSDIHELKWNGHIIFQCFKSAVALAESDSKQHPESRGDGVIIVDAEHFKDAINTTEQEANAQPSRYRPPPGKKQAMRPKAMPKTKVSPLVSETDIDLCIPQLNRVEWEDFKAAASDELFRKTKFYAIDVLLKEPVVKLQAGQRSTRKEKTLSASKKERGALEHEQQGKDELPETLRGQAPLPERIRINSTAILKVFQEIKNERTPETKGSTLLFRPFRSLVYYESEFRGWASRQEVKLQGHVKLPTKAETSQGPANSDADRGTGEEGASMDVDKEKAALSNVGCLLTFIDDYIKPKQEFLKTALYDSVTFADIWYLFQPGDTAIDRQSGQSYRIIEVKSTKHRVRKPNKETPNFWKDDSVAEFEDNPVFIHCVYVDFNGSWMGPVNRVFCISRFPNSKPVSELPVYPARFAMETGLEESLVERGKLFVEVAKVKHMHYSGLTLQTHDDVDSQVVVDFEEAINRKPRWRPKIQSVFSVDMEKMMKEANVDPVFTRTTRAKDDEESSESSASSDSSDSEDEDRVGWCVDECCENESAHDDEYIEAHLRDDHIGTRMRNVTSSGASIAIVPRPFNTTSNEETFEKDDLMIMSHRVPGFVLRNRKWAWLELKNMTQVAIIGEDQGFGQLVLPDGHKNMVKSMIQQHFQNRKSMKEESNKTDIVRGKGVGKTSTAECVADSFQRPLFQITSGDLGTTAKEVEEALETNFALAHRWNCILLIDEADVFLAERTRDDFVRNSLVAATVFLRIMEYYAGVLILTTNRVGVFDEAFTSRIHISLYYPPLKRDATREIFQKNIERTKARYELNAREIDIREYDITKFAGDYYDANKDARWNGRQIRNAFHSAIALAELEANDGEGDADRAVVLSASHFETVAAAYKAFTDYLHQTYGVDPARRARENVWRSDNFGQARAPNALTTRLNVADPRPPAPPPGAPWPSTNYAGYGAGGDPRFAYPPGYPAYPYSAPDASYTTVAPGQTRDPMTGQMPYGTHAGNIPRPAEHYAGGPHTDVRQPQFPGAPSTGATGGHGNAMP</sequence>
<feature type="compositionally biased region" description="Basic and acidic residues" evidence="1">
    <location>
        <begin position="730"/>
        <end position="758"/>
    </location>
</feature>
<reference evidence="3 4" key="1">
    <citation type="submission" date="2023-01" db="EMBL/GenBank/DDBJ databases">
        <title>Analysis of 21 Apiospora genomes using comparative genomics revels a genus with tremendous synthesis potential of carbohydrate active enzymes and secondary metabolites.</title>
        <authorList>
            <person name="Sorensen T."/>
        </authorList>
    </citation>
    <scope>NUCLEOTIDE SEQUENCE [LARGE SCALE GENOMIC DNA]</scope>
    <source>
        <strain evidence="3 4">CBS 20057</strain>
    </source>
</reference>
<proteinExistence type="predicted"/>
<feature type="region of interest" description="Disordered" evidence="1">
    <location>
        <begin position="1077"/>
        <end position="1105"/>
    </location>
</feature>
<feature type="region of interest" description="Disordered" evidence="1">
    <location>
        <begin position="829"/>
        <end position="853"/>
    </location>
</feature>
<protein>
    <recommendedName>
        <fullName evidence="2">AAA+ ATPase domain-containing protein</fullName>
    </recommendedName>
</protein>
<dbReference type="SUPFAM" id="SSF52540">
    <property type="entry name" value="P-loop containing nucleoside triphosphate hydrolases"/>
    <property type="match status" value="2"/>
</dbReference>
<gene>
    <name evidence="3" type="ORF">PG991_010702</name>
</gene>
<dbReference type="InterPro" id="IPR056599">
    <property type="entry name" value="AAA_lid_fung"/>
</dbReference>
<comment type="caution">
    <text evidence="3">The sequence shown here is derived from an EMBL/GenBank/DDBJ whole genome shotgun (WGS) entry which is preliminary data.</text>
</comment>
<dbReference type="InterPro" id="IPR054289">
    <property type="entry name" value="DUF7025"/>
</dbReference>
<keyword evidence="4" id="KW-1185">Reference proteome</keyword>
<dbReference type="InterPro" id="IPR003959">
    <property type="entry name" value="ATPase_AAA_core"/>
</dbReference>
<dbReference type="InterPro" id="IPR003593">
    <property type="entry name" value="AAA+_ATPase"/>
</dbReference>
<dbReference type="EMBL" id="JAQQWI010000016">
    <property type="protein sequence ID" value="KAK8008151.1"/>
    <property type="molecule type" value="Genomic_DNA"/>
</dbReference>
<evidence type="ECO:0000313" key="4">
    <source>
        <dbReference type="Proteomes" id="UP001396898"/>
    </source>
</evidence>
<dbReference type="Proteomes" id="UP001396898">
    <property type="component" value="Unassembled WGS sequence"/>
</dbReference>
<feature type="domain" description="AAA+ ATPase" evidence="2">
    <location>
        <begin position="433"/>
        <end position="812"/>
    </location>
</feature>
<dbReference type="PANTHER" id="PTHR46411:SF2">
    <property type="entry name" value="AAA+ ATPASE DOMAIN-CONTAINING PROTEIN"/>
    <property type="match status" value="1"/>
</dbReference>
<dbReference type="Pfam" id="PF23232">
    <property type="entry name" value="AAA_lid_13"/>
    <property type="match status" value="2"/>
</dbReference>
<dbReference type="Pfam" id="PF22942">
    <property type="entry name" value="DUF7025"/>
    <property type="match status" value="2"/>
</dbReference>
<feature type="region of interest" description="Disordered" evidence="1">
    <location>
        <begin position="640"/>
        <end position="671"/>
    </location>
</feature>
<evidence type="ECO:0000259" key="2">
    <source>
        <dbReference type="SMART" id="SM00382"/>
    </source>
</evidence>
<dbReference type="PANTHER" id="PTHR46411">
    <property type="entry name" value="FAMILY ATPASE, PUTATIVE-RELATED"/>
    <property type="match status" value="1"/>
</dbReference>
<dbReference type="SMART" id="SM00382">
    <property type="entry name" value="AAA"/>
    <property type="match status" value="2"/>
</dbReference>
<accession>A0ABR1RC79</accession>
<evidence type="ECO:0000256" key="1">
    <source>
        <dbReference type="SAM" id="MobiDB-lite"/>
    </source>
</evidence>
<feature type="domain" description="AAA+ ATPase" evidence="2">
    <location>
        <begin position="1237"/>
        <end position="1364"/>
    </location>
</feature>
<dbReference type="InterPro" id="IPR027417">
    <property type="entry name" value="P-loop_NTPase"/>
</dbReference>
<evidence type="ECO:0000313" key="3">
    <source>
        <dbReference type="EMBL" id="KAK8008151.1"/>
    </source>
</evidence>
<dbReference type="Pfam" id="PF00004">
    <property type="entry name" value="AAA"/>
    <property type="match status" value="1"/>
</dbReference>
<dbReference type="Gene3D" id="3.40.50.300">
    <property type="entry name" value="P-loop containing nucleotide triphosphate hydrolases"/>
    <property type="match status" value="1"/>
</dbReference>
<feature type="compositionally biased region" description="Gly residues" evidence="1">
    <location>
        <begin position="1605"/>
        <end position="1614"/>
    </location>
</feature>
<name>A0ABR1RC79_9PEZI</name>
<feature type="region of interest" description="Disordered" evidence="1">
    <location>
        <begin position="726"/>
        <end position="764"/>
    </location>
</feature>